<accession>A0A8H6FT49</accession>
<dbReference type="GeneID" id="59289232"/>
<feature type="compositionally biased region" description="Basic and acidic residues" evidence="1">
    <location>
        <begin position="128"/>
        <end position="138"/>
    </location>
</feature>
<dbReference type="AlphaFoldDB" id="A0A8H6FT49"/>
<organism evidence="2 3">
    <name type="scientific">Letharia columbiana</name>
    <dbReference type="NCBI Taxonomy" id="112416"/>
    <lineage>
        <taxon>Eukaryota</taxon>
        <taxon>Fungi</taxon>
        <taxon>Dikarya</taxon>
        <taxon>Ascomycota</taxon>
        <taxon>Pezizomycotina</taxon>
        <taxon>Lecanoromycetes</taxon>
        <taxon>OSLEUM clade</taxon>
        <taxon>Lecanoromycetidae</taxon>
        <taxon>Lecanorales</taxon>
        <taxon>Lecanorineae</taxon>
        <taxon>Parmeliaceae</taxon>
        <taxon>Letharia</taxon>
    </lineage>
</organism>
<gene>
    <name evidence="2" type="ORF">HO173_007576</name>
</gene>
<feature type="region of interest" description="Disordered" evidence="1">
    <location>
        <begin position="96"/>
        <end position="168"/>
    </location>
</feature>
<evidence type="ECO:0000256" key="1">
    <source>
        <dbReference type="SAM" id="MobiDB-lite"/>
    </source>
</evidence>
<feature type="region of interest" description="Disordered" evidence="1">
    <location>
        <begin position="1"/>
        <end position="48"/>
    </location>
</feature>
<keyword evidence="3" id="KW-1185">Reference proteome</keyword>
<evidence type="ECO:0000313" key="2">
    <source>
        <dbReference type="EMBL" id="KAF6234156.1"/>
    </source>
</evidence>
<protein>
    <submittedName>
        <fullName evidence="2">Uncharacterized protein</fullName>
    </submittedName>
</protein>
<dbReference type="Proteomes" id="UP000578531">
    <property type="component" value="Unassembled WGS sequence"/>
</dbReference>
<reference evidence="2 3" key="1">
    <citation type="journal article" date="2020" name="Genomics">
        <title>Complete, high-quality genomes from long-read metagenomic sequencing of two wolf lichen thalli reveals enigmatic genome architecture.</title>
        <authorList>
            <person name="McKenzie S.K."/>
            <person name="Walston R.F."/>
            <person name="Allen J.L."/>
        </authorList>
    </citation>
    <scope>NUCLEOTIDE SEQUENCE [LARGE SCALE GENOMIC DNA]</scope>
    <source>
        <strain evidence="2">WasteWater2</strain>
    </source>
</reference>
<comment type="caution">
    <text evidence="2">The sequence shown here is derived from an EMBL/GenBank/DDBJ whole genome shotgun (WGS) entry which is preliminary data.</text>
</comment>
<name>A0A8H6FT49_9LECA</name>
<proteinExistence type="predicted"/>
<evidence type="ECO:0000313" key="3">
    <source>
        <dbReference type="Proteomes" id="UP000578531"/>
    </source>
</evidence>
<feature type="compositionally biased region" description="Polar residues" evidence="1">
    <location>
        <begin position="115"/>
        <end position="127"/>
    </location>
</feature>
<sequence length="168" mass="17985">MPKPGLTPDGGSKEPWDLEPAFGEPETAKALGRTSDGSLGQFELGSGGHLPDALEVFKEKFKDLTGQDQPVTSKYTDIEIGLYSLLDGWNNPVSKPSQVKANHHKMIYPQPTSPTPSDLSKPRTSSHLHSDHLPDRAETTGSSFARAPEPLFPTCPSASTGIPAPPTE</sequence>
<dbReference type="RefSeq" id="XP_037163557.1">
    <property type="nucleotide sequence ID" value="XM_037309478.1"/>
</dbReference>
<dbReference type="EMBL" id="JACCJC010000032">
    <property type="protein sequence ID" value="KAF6234156.1"/>
    <property type="molecule type" value="Genomic_DNA"/>
</dbReference>